<dbReference type="EMBL" id="CP011376">
    <property type="protein sequence ID" value="AKG07631.1"/>
    <property type="molecule type" value="Genomic_DNA"/>
</dbReference>
<gene>
    <name evidence="10" type="ORF">AAX06_05025</name>
</gene>
<dbReference type="GO" id="GO:1990961">
    <property type="term" value="P:xenobiotic detoxification by transmembrane export across the plasma membrane"/>
    <property type="evidence" value="ECO:0007669"/>
    <property type="project" value="UniProtKB-ARBA"/>
</dbReference>
<keyword evidence="4 8" id="KW-0812">Transmembrane</keyword>
<keyword evidence="5 9" id="KW-1133">Transmembrane helix</keyword>
<feature type="transmembrane region" description="Helical" evidence="9">
    <location>
        <begin position="30"/>
        <end position="51"/>
    </location>
</feature>
<comment type="similarity">
    <text evidence="7 8">Belongs to the drug/metabolite transporter (DMT) superfamily. Small multidrug resistance (SMR) (TC 2.A.7.1) family.</text>
</comment>
<evidence type="ECO:0000256" key="3">
    <source>
        <dbReference type="ARBA" id="ARBA00022475"/>
    </source>
</evidence>
<evidence type="ECO:0000256" key="5">
    <source>
        <dbReference type="ARBA" id="ARBA00022989"/>
    </source>
</evidence>
<dbReference type="RefSeq" id="WP_046696701.1">
    <property type="nucleotide sequence ID" value="NZ_CP011376.1"/>
</dbReference>
<name>A0AAC8PVK8_9GAMM</name>
<comment type="subcellular location">
    <subcellularLocation>
        <location evidence="1 8">Cell membrane</location>
        <topology evidence="1 8">Multi-pass membrane protein</topology>
    </subcellularLocation>
</comment>
<protein>
    <submittedName>
        <fullName evidence="10">Quaternary ammonium transporter</fullName>
    </submittedName>
</protein>
<keyword evidence="6 9" id="KW-0472">Membrane</keyword>
<dbReference type="PANTHER" id="PTHR30561:SF1">
    <property type="entry name" value="MULTIDRUG TRANSPORTER EMRE"/>
    <property type="match status" value="1"/>
</dbReference>
<dbReference type="SUPFAM" id="SSF103481">
    <property type="entry name" value="Multidrug resistance efflux transporter EmrE"/>
    <property type="match status" value="1"/>
</dbReference>
<dbReference type="InterPro" id="IPR045324">
    <property type="entry name" value="Small_multidrug_res"/>
</dbReference>
<dbReference type="Gene3D" id="1.10.3730.20">
    <property type="match status" value="1"/>
</dbReference>
<dbReference type="InterPro" id="IPR000390">
    <property type="entry name" value="Small_drug/metabolite_transptr"/>
</dbReference>
<accession>A0AAC8PVK8</accession>
<dbReference type="Proteomes" id="UP000077465">
    <property type="component" value="Chromosome"/>
</dbReference>
<evidence type="ECO:0000313" key="11">
    <source>
        <dbReference type="Proteomes" id="UP000077465"/>
    </source>
</evidence>
<evidence type="ECO:0000256" key="6">
    <source>
        <dbReference type="ARBA" id="ARBA00023136"/>
    </source>
</evidence>
<keyword evidence="3" id="KW-1003">Cell membrane</keyword>
<proteinExistence type="inferred from homology"/>
<dbReference type="AlphaFoldDB" id="A0AAC8PVK8"/>
<evidence type="ECO:0000256" key="8">
    <source>
        <dbReference type="RuleBase" id="RU003942"/>
    </source>
</evidence>
<dbReference type="Pfam" id="PF00893">
    <property type="entry name" value="Multi_Drug_Res"/>
    <property type="match status" value="1"/>
</dbReference>
<evidence type="ECO:0000256" key="9">
    <source>
        <dbReference type="SAM" id="Phobius"/>
    </source>
</evidence>
<reference evidence="10 11" key="1">
    <citation type="submission" date="2015-05" db="EMBL/GenBank/DDBJ databases">
        <authorList>
            <person name="Dickey A."/>
            <person name="Clawson M."/>
            <person name="Bono J."/>
            <person name="Loy J.D."/>
        </authorList>
    </citation>
    <scope>NUCLEOTIDE SEQUENCE [LARGE SCALE GENOMIC DNA]</scope>
    <source>
        <strain evidence="10 11">22581</strain>
    </source>
</reference>
<dbReference type="GO" id="GO:0005886">
    <property type="term" value="C:plasma membrane"/>
    <property type="evidence" value="ECO:0007669"/>
    <property type="project" value="UniProtKB-SubCell"/>
</dbReference>
<dbReference type="GO" id="GO:0015220">
    <property type="term" value="F:choline transmembrane transporter activity"/>
    <property type="evidence" value="ECO:0007669"/>
    <property type="project" value="TreeGrafter"/>
</dbReference>
<dbReference type="GO" id="GO:0015199">
    <property type="term" value="F:amino-acid betaine transmembrane transporter activity"/>
    <property type="evidence" value="ECO:0007669"/>
    <property type="project" value="TreeGrafter"/>
</dbReference>
<evidence type="ECO:0000256" key="1">
    <source>
        <dbReference type="ARBA" id="ARBA00004651"/>
    </source>
</evidence>
<feature type="transmembrane region" description="Helical" evidence="9">
    <location>
        <begin position="88"/>
        <end position="107"/>
    </location>
</feature>
<dbReference type="InterPro" id="IPR037185">
    <property type="entry name" value="EmrE-like"/>
</dbReference>
<dbReference type="GO" id="GO:0031460">
    <property type="term" value="P:glycine betaine transport"/>
    <property type="evidence" value="ECO:0007669"/>
    <property type="project" value="TreeGrafter"/>
</dbReference>
<evidence type="ECO:0000256" key="7">
    <source>
        <dbReference type="ARBA" id="ARBA00038032"/>
    </source>
</evidence>
<dbReference type="GO" id="GO:0015297">
    <property type="term" value="F:antiporter activity"/>
    <property type="evidence" value="ECO:0007669"/>
    <property type="project" value="TreeGrafter"/>
</dbReference>
<evidence type="ECO:0000256" key="2">
    <source>
        <dbReference type="ARBA" id="ARBA00022448"/>
    </source>
</evidence>
<dbReference type="PANTHER" id="PTHR30561">
    <property type="entry name" value="SMR FAMILY PROTON-DEPENDENT DRUG EFFLUX TRANSPORTER SUGE"/>
    <property type="match status" value="1"/>
</dbReference>
<dbReference type="FunFam" id="1.10.3730.20:FF:000001">
    <property type="entry name" value="Quaternary ammonium compound resistance transporter SugE"/>
    <property type="match status" value="1"/>
</dbReference>
<sequence>MQLSTAYALLALAIISEVTGSTFLAKSDGFGKLIPTSITLVCFAIAFYLLSHVVKVIPLGMTYAIWSGVGIVLTALIGMFVLKQHLDIPAMIGIGFIIVGVIIMNIFSSSAAH</sequence>
<evidence type="ECO:0000313" key="10">
    <source>
        <dbReference type="EMBL" id="AKG07631.1"/>
    </source>
</evidence>
<keyword evidence="2" id="KW-0813">Transport</keyword>
<evidence type="ECO:0000256" key="4">
    <source>
        <dbReference type="ARBA" id="ARBA00022692"/>
    </source>
</evidence>
<feature type="transmembrane region" description="Helical" evidence="9">
    <location>
        <begin position="63"/>
        <end position="82"/>
    </location>
</feature>
<organism evidence="10 11">
    <name type="scientific">Moraxella bovoculi</name>
    <dbReference type="NCBI Taxonomy" id="386891"/>
    <lineage>
        <taxon>Bacteria</taxon>
        <taxon>Pseudomonadati</taxon>
        <taxon>Pseudomonadota</taxon>
        <taxon>Gammaproteobacteria</taxon>
        <taxon>Moraxellales</taxon>
        <taxon>Moraxellaceae</taxon>
        <taxon>Moraxella</taxon>
    </lineage>
</organism>